<dbReference type="PANTHER" id="PTHR45947:SF3">
    <property type="entry name" value="SULFOQUINOVOSYL TRANSFERASE SQD2"/>
    <property type="match status" value="1"/>
</dbReference>
<dbReference type="RefSeq" id="WP_264881787.1">
    <property type="nucleotide sequence ID" value="NZ_JAPDOB010000001.1"/>
</dbReference>
<dbReference type="SUPFAM" id="SSF53756">
    <property type="entry name" value="UDP-Glycosyltransferase/glycogen phosphorylase"/>
    <property type="match status" value="1"/>
</dbReference>
<dbReference type="PANTHER" id="PTHR45947">
    <property type="entry name" value="SULFOQUINOVOSYL TRANSFERASE SQD2"/>
    <property type="match status" value="1"/>
</dbReference>
<dbReference type="Proteomes" id="UP001526246">
    <property type="component" value="Unassembled WGS sequence"/>
</dbReference>
<accession>A0ABT3JFG9</accession>
<reference evidence="3 4" key="1">
    <citation type="submission" date="2022-10" db="EMBL/GenBank/DDBJ databases">
        <title>Sphingomonas sp.</title>
        <authorList>
            <person name="Jin C."/>
        </authorList>
    </citation>
    <scope>NUCLEOTIDE SEQUENCE [LARGE SCALE GENOMIC DNA]</scope>
    <source>
        <strain evidence="3 4">BN140010</strain>
    </source>
</reference>
<proteinExistence type="predicted"/>
<dbReference type="InterPro" id="IPR001296">
    <property type="entry name" value="Glyco_trans_1"/>
</dbReference>
<dbReference type="InterPro" id="IPR028098">
    <property type="entry name" value="Glyco_trans_4-like_N"/>
</dbReference>
<gene>
    <name evidence="3" type="ORF">OMW55_06830</name>
</gene>
<feature type="domain" description="Glycosyltransferase subfamily 4-like N-terminal" evidence="2">
    <location>
        <begin position="15"/>
        <end position="179"/>
    </location>
</feature>
<organism evidence="3 4">
    <name type="scientific">Sphingomonas arvum</name>
    <dbReference type="NCBI Taxonomy" id="2992113"/>
    <lineage>
        <taxon>Bacteria</taxon>
        <taxon>Pseudomonadati</taxon>
        <taxon>Pseudomonadota</taxon>
        <taxon>Alphaproteobacteria</taxon>
        <taxon>Sphingomonadales</taxon>
        <taxon>Sphingomonadaceae</taxon>
        <taxon>Sphingomonas</taxon>
    </lineage>
</organism>
<evidence type="ECO:0000259" key="2">
    <source>
        <dbReference type="Pfam" id="PF13439"/>
    </source>
</evidence>
<sequence length="412" mass="44547">MARTRVLMLITELSMGGAARMVRELSNSLRQDMDVVEAVFNHADGVDFPGSQVPTSLDVGGGGGPVAKVMNLARRVSRTRRLKRLLKIDVSISHLEGAHWVDVLSRDREKVILCMHGSIVHNGDIRGAGGRLRSRVVLPLICRRADRIVTVSRGIADELASLGVDRRRIVAIPNGFDLSSIERRASEALTPEEGKLLDGPPVLIATGRLAAQKNHAALLDVFAALRRRRPCRLLIAGDGPLRSDLLQQAHALGLTVGEPWTGQLQPAEPHVVFLGVQANPFRFITRADLYVMTSGWEGFPLALCEAMACGTPVVTTDCATGPREILSDGASAPPGKLVLPEHTPAGVLMPLLHDPATYRQARACWADLLGDLLDKPEQRAALARGARDRVKAFGQAAIASRWEKLIREVLAG</sequence>
<protein>
    <submittedName>
        <fullName evidence="3">Glycosyltransferase</fullName>
    </submittedName>
</protein>
<evidence type="ECO:0000313" key="4">
    <source>
        <dbReference type="Proteomes" id="UP001526246"/>
    </source>
</evidence>
<evidence type="ECO:0000313" key="3">
    <source>
        <dbReference type="EMBL" id="MCW3797515.1"/>
    </source>
</evidence>
<dbReference type="Gene3D" id="3.40.50.2000">
    <property type="entry name" value="Glycogen Phosphorylase B"/>
    <property type="match status" value="2"/>
</dbReference>
<evidence type="ECO:0000259" key="1">
    <source>
        <dbReference type="Pfam" id="PF00534"/>
    </source>
</evidence>
<dbReference type="CDD" id="cd03811">
    <property type="entry name" value="GT4_GT28_WabH-like"/>
    <property type="match status" value="1"/>
</dbReference>
<name>A0ABT3JFG9_9SPHN</name>
<comment type="caution">
    <text evidence="3">The sequence shown here is derived from an EMBL/GenBank/DDBJ whole genome shotgun (WGS) entry which is preliminary data.</text>
</comment>
<feature type="domain" description="Glycosyl transferase family 1" evidence="1">
    <location>
        <begin position="196"/>
        <end position="330"/>
    </location>
</feature>
<dbReference type="EMBL" id="JAPDOB010000001">
    <property type="protein sequence ID" value="MCW3797515.1"/>
    <property type="molecule type" value="Genomic_DNA"/>
</dbReference>
<keyword evidence="4" id="KW-1185">Reference proteome</keyword>
<dbReference type="Pfam" id="PF00534">
    <property type="entry name" value="Glycos_transf_1"/>
    <property type="match status" value="1"/>
</dbReference>
<dbReference type="InterPro" id="IPR050194">
    <property type="entry name" value="Glycosyltransferase_grp1"/>
</dbReference>
<dbReference type="Pfam" id="PF13439">
    <property type="entry name" value="Glyco_transf_4"/>
    <property type="match status" value="1"/>
</dbReference>